<keyword evidence="1" id="KW-0547">Nucleotide-binding</keyword>
<dbReference type="GO" id="GO:0004386">
    <property type="term" value="F:helicase activity"/>
    <property type="evidence" value="ECO:0007669"/>
    <property type="project" value="UniProtKB-KW"/>
</dbReference>
<comment type="caution">
    <text evidence="1">The sequence shown here is derived from an EMBL/GenBank/DDBJ whole genome shotgun (WGS) entry which is preliminary data.</text>
</comment>
<feature type="non-terminal residue" evidence="1">
    <location>
        <position position="196"/>
    </location>
</feature>
<sequence>CPPALGPPVAPRLVHELPGAPPAVVTAAAPVVTRVAHGEGLGLVPLGLPLPKGKRALLVPAERREAVLLEIHGTLDRARRRNALLAQGRRALEGWSTSLHPADDRTRVRAVRGDDLPWPGLPAPVRLQVSRVLDAMELADLTDDDLALRLEGDPALAAALEEALSRTAARLHRYAGEAEGADDAWTFASLADRLSR</sequence>
<dbReference type="EMBL" id="WHOR01000554">
    <property type="protein sequence ID" value="NUB23295.1"/>
    <property type="molecule type" value="Genomic_DNA"/>
</dbReference>
<gene>
    <name evidence="1" type="ORF">GBZ26_29805</name>
</gene>
<accession>A0ABX2LD72</accession>
<keyword evidence="2" id="KW-1185">Reference proteome</keyword>
<keyword evidence="1" id="KW-0347">Helicase</keyword>
<name>A0ABX2LD72_9PROT</name>
<evidence type="ECO:0000313" key="1">
    <source>
        <dbReference type="EMBL" id="NUB23295.1"/>
    </source>
</evidence>
<dbReference type="Proteomes" id="UP000639419">
    <property type="component" value="Unassembled WGS sequence"/>
</dbReference>
<feature type="non-terminal residue" evidence="1">
    <location>
        <position position="1"/>
    </location>
</feature>
<proteinExistence type="predicted"/>
<reference evidence="1 2" key="1">
    <citation type="submission" date="2019-10" db="EMBL/GenBank/DDBJ databases">
        <title>Genome sequence of Azospirillum formosense CC-Nfb-7.</title>
        <authorList>
            <person name="Ambrosini A."/>
            <person name="Sant'Anna F.H."/>
            <person name="Cassan F.D."/>
            <person name="Souza E.M."/>
            <person name="Passaglia L.M.P."/>
        </authorList>
    </citation>
    <scope>NUCLEOTIDE SEQUENCE [LARGE SCALE GENOMIC DNA]</scope>
    <source>
        <strain evidence="1 2">CC-NFb-7</strain>
    </source>
</reference>
<keyword evidence="1" id="KW-0067">ATP-binding</keyword>
<keyword evidence="1" id="KW-0378">Hydrolase</keyword>
<organism evidence="1 2">
    <name type="scientific">Azospirillum formosense</name>
    <dbReference type="NCBI Taxonomy" id="861533"/>
    <lineage>
        <taxon>Bacteria</taxon>
        <taxon>Pseudomonadati</taxon>
        <taxon>Pseudomonadota</taxon>
        <taxon>Alphaproteobacteria</taxon>
        <taxon>Rhodospirillales</taxon>
        <taxon>Azospirillaceae</taxon>
        <taxon>Azospirillum</taxon>
    </lineage>
</organism>
<protein>
    <submittedName>
        <fullName evidence="1">RNA helicase</fullName>
    </submittedName>
</protein>
<evidence type="ECO:0000313" key="2">
    <source>
        <dbReference type="Proteomes" id="UP000639419"/>
    </source>
</evidence>